<sequence>MGNQQLNRNEEEEIYIDQRGFKISYEEQQLLKKKYGDQNIKLNKLCSEDTTINNDKNAFTLRKKEKKIVKNQGNKYQSNGNIASCLGCMAHDQKELHFDNNELNINIDQSKPKGKLTNNSIAYLAPSEINFFKSSASRNVSAIRFFLKKGVNINILDEERTSPLHVASRHGSVQVVEELLNCGADCDITDIAGWTPLHVAAFFQRDAVCELLLKKGAKH</sequence>
<dbReference type="Gene3D" id="1.25.40.20">
    <property type="entry name" value="Ankyrin repeat-containing domain"/>
    <property type="match status" value="1"/>
</dbReference>
<reference evidence="5" key="1">
    <citation type="journal article" date="2006" name="PLoS Biol.">
        <title>Macronuclear genome sequence of the ciliate Tetrahymena thermophila, a model eukaryote.</title>
        <authorList>
            <person name="Eisen J.A."/>
            <person name="Coyne R.S."/>
            <person name="Wu M."/>
            <person name="Wu D."/>
            <person name="Thiagarajan M."/>
            <person name="Wortman J.R."/>
            <person name="Badger J.H."/>
            <person name="Ren Q."/>
            <person name="Amedeo P."/>
            <person name="Jones K.M."/>
            <person name="Tallon L.J."/>
            <person name="Delcher A.L."/>
            <person name="Salzberg S.L."/>
            <person name="Silva J.C."/>
            <person name="Haas B.J."/>
            <person name="Majoros W.H."/>
            <person name="Farzad M."/>
            <person name="Carlton J.M."/>
            <person name="Smith R.K. Jr."/>
            <person name="Garg J."/>
            <person name="Pearlman R.E."/>
            <person name="Karrer K.M."/>
            <person name="Sun L."/>
            <person name="Manning G."/>
            <person name="Elde N.C."/>
            <person name="Turkewitz A.P."/>
            <person name="Asai D.J."/>
            <person name="Wilkes D.E."/>
            <person name="Wang Y."/>
            <person name="Cai H."/>
            <person name="Collins K."/>
            <person name="Stewart B.A."/>
            <person name="Lee S.R."/>
            <person name="Wilamowska K."/>
            <person name="Weinberg Z."/>
            <person name="Ruzzo W.L."/>
            <person name="Wloga D."/>
            <person name="Gaertig J."/>
            <person name="Frankel J."/>
            <person name="Tsao C.-C."/>
            <person name="Gorovsky M.A."/>
            <person name="Keeling P.J."/>
            <person name="Waller R.F."/>
            <person name="Patron N.J."/>
            <person name="Cherry J.M."/>
            <person name="Stover N.A."/>
            <person name="Krieger C.J."/>
            <person name="del Toro C."/>
            <person name="Ryder H.F."/>
            <person name="Williamson S.C."/>
            <person name="Barbeau R.A."/>
            <person name="Hamilton E.P."/>
            <person name="Orias E."/>
        </authorList>
    </citation>
    <scope>NUCLEOTIDE SEQUENCE [LARGE SCALE GENOMIC DNA]</scope>
    <source>
        <strain evidence="5">SB210</strain>
    </source>
</reference>
<evidence type="ECO:0000256" key="1">
    <source>
        <dbReference type="ARBA" id="ARBA00022737"/>
    </source>
</evidence>
<evidence type="ECO:0000256" key="3">
    <source>
        <dbReference type="PROSITE-ProRule" id="PRU00023"/>
    </source>
</evidence>
<dbReference type="EMBL" id="GG662703">
    <property type="protein sequence ID" value="EAR95767.1"/>
    <property type="molecule type" value="Genomic_DNA"/>
</dbReference>
<gene>
    <name evidence="4" type="ORF">TTHERM_00275710</name>
</gene>
<dbReference type="Proteomes" id="UP000009168">
    <property type="component" value="Unassembled WGS sequence"/>
</dbReference>
<dbReference type="HOGENOM" id="CLU_1263817_0_0_1"/>
<dbReference type="SMART" id="SM00248">
    <property type="entry name" value="ANK"/>
    <property type="match status" value="3"/>
</dbReference>
<name>I7M7S6_TETTS</name>
<dbReference type="STRING" id="312017.I7M7S6"/>
<keyword evidence="1" id="KW-0677">Repeat</keyword>
<feature type="repeat" description="ANK" evidence="3">
    <location>
        <begin position="192"/>
        <end position="219"/>
    </location>
</feature>
<dbReference type="PANTHER" id="PTHR24171:SF9">
    <property type="entry name" value="ANKYRIN REPEAT DOMAIN-CONTAINING PROTEIN 39"/>
    <property type="match status" value="1"/>
</dbReference>
<dbReference type="InParanoid" id="I7M7S6"/>
<dbReference type="OrthoDB" id="430364at2759"/>
<evidence type="ECO:0000313" key="5">
    <source>
        <dbReference type="Proteomes" id="UP000009168"/>
    </source>
</evidence>
<dbReference type="Pfam" id="PF12796">
    <property type="entry name" value="Ank_2"/>
    <property type="match status" value="1"/>
</dbReference>
<dbReference type="InterPro" id="IPR036770">
    <property type="entry name" value="Ankyrin_rpt-contain_sf"/>
</dbReference>
<dbReference type="PROSITE" id="PS50088">
    <property type="entry name" value="ANK_REPEAT"/>
    <property type="match status" value="2"/>
</dbReference>
<dbReference type="PANTHER" id="PTHR24171">
    <property type="entry name" value="ANKYRIN REPEAT DOMAIN-CONTAINING PROTEIN 39-RELATED"/>
    <property type="match status" value="1"/>
</dbReference>
<organism evidence="4 5">
    <name type="scientific">Tetrahymena thermophila (strain SB210)</name>
    <dbReference type="NCBI Taxonomy" id="312017"/>
    <lineage>
        <taxon>Eukaryota</taxon>
        <taxon>Sar</taxon>
        <taxon>Alveolata</taxon>
        <taxon>Ciliophora</taxon>
        <taxon>Intramacronucleata</taxon>
        <taxon>Oligohymenophorea</taxon>
        <taxon>Hymenostomatida</taxon>
        <taxon>Tetrahymenina</taxon>
        <taxon>Tetrahymenidae</taxon>
        <taxon>Tetrahymena</taxon>
    </lineage>
</organism>
<feature type="repeat" description="ANK" evidence="3">
    <location>
        <begin position="159"/>
        <end position="191"/>
    </location>
</feature>
<dbReference type="KEGG" id="tet:TTHERM_00275710"/>
<dbReference type="eggNOG" id="KOG0512">
    <property type="taxonomic scope" value="Eukaryota"/>
</dbReference>
<dbReference type="PROSITE" id="PS50297">
    <property type="entry name" value="ANK_REP_REGION"/>
    <property type="match status" value="2"/>
</dbReference>
<keyword evidence="5" id="KW-1185">Reference proteome</keyword>
<dbReference type="SUPFAM" id="SSF48403">
    <property type="entry name" value="Ankyrin repeat"/>
    <property type="match status" value="1"/>
</dbReference>
<evidence type="ECO:0000256" key="2">
    <source>
        <dbReference type="ARBA" id="ARBA00023043"/>
    </source>
</evidence>
<accession>I7M7S6</accession>
<evidence type="ECO:0000313" key="4">
    <source>
        <dbReference type="EMBL" id="EAR95767.1"/>
    </source>
</evidence>
<dbReference type="RefSeq" id="XP_001016012.1">
    <property type="nucleotide sequence ID" value="XM_001016012.1"/>
</dbReference>
<keyword evidence="2 3" id="KW-0040">ANK repeat</keyword>
<dbReference type="InterPro" id="IPR002110">
    <property type="entry name" value="Ankyrin_rpt"/>
</dbReference>
<proteinExistence type="predicted"/>
<dbReference type="OMA" id="HQCIGRI"/>
<protein>
    <submittedName>
        <fullName evidence="4">Ankyrin domain protein</fullName>
    </submittedName>
</protein>
<dbReference type="GeneID" id="7822671"/>
<dbReference type="AlphaFoldDB" id="I7M7S6"/>